<dbReference type="InterPro" id="IPR028325">
    <property type="entry name" value="VG_K_chnl"/>
</dbReference>
<evidence type="ECO:0000256" key="5">
    <source>
        <dbReference type="ARBA" id="ARBA00023065"/>
    </source>
</evidence>
<evidence type="ECO:0000313" key="11">
    <source>
        <dbReference type="EMBL" id="PKY66442.1"/>
    </source>
</evidence>
<evidence type="ECO:0000256" key="6">
    <source>
        <dbReference type="ARBA" id="ARBA00023136"/>
    </source>
</evidence>
<feature type="transmembrane region" description="Helical" evidence="9">
    <location>
        <begin position="145"/>
        <end position="163"/>
    </location>
</feature>
<keyword evidence="7" id="KW-0407">Ion channel</keyword>
<evidence type="ECO:0000313" key="12">
    <source>
        <dbReference type="Proteomes" id="UP000234545"/>
    </source>
</evidence>
<keyword evidence="3 9" id="KW-0812">Transmembrane</keyword>
<dbReference type="Gene3D" id="1.20.120.350">
    <property type="entry name" value="Voltage-gated potassium channels. Chain C"/>
    <property type="match status" value="1"/>
</dbReference>
<protein>
    <submittedName>
        <fullName evidence="11">Ion transporter</fullName>
    </submittedName>
</protein>
<feature type="transmembrane region" description="Helical" evidence="9">
    <location>
        <begin position="12"/>
        <end position="32"/>
    </location>
</feature>
<dbReference type="SUPFAM" id="SSF81324">
    <property type="entry name" value="Voltage-gated potassium channels"/>
    <property type="match status" value="1"/>
</dbReference>
<feature type="domain" description="Potassium channel" evidence="10">
    <location>
        <begin position="125"/>
        <end position="199"/>
    </location>
</feature>
<reference evidence="11 12" key="1">
    <citation type="submission" date="2017-12" db="EMBL/GenBank/DDBJ databases">
        <title>Phylogenetic diversity of female urinary microbiome.</title>
        <authorList>
            <person name="Thomas-White K."/>
            <person name="Wolfe A.J."/>
        </authorList>
    </citation>
    <scope>NUCLEOTIDE SEQUENCE [LARGE SCALE GENOMIC DNA]</scope>
    <source>
        <strain evidence="11 12">UMB0250</strain>
    </source>
</reference>
<dbReference type="InterPro" id="IPR013099">
    <property type="entry name" value="K_chnl_dom"/>
</dbReference>
<evidence type="ECO:0000256" key="2">
    <source>
        <dbReference type="ARBA" id="ARBA00022448"/>
    </source>
</evidence>
<dbReference type="Gene3D" id="1.20.5.110">
    <property type="match status" value="1"/>
</dbReference>
<evidence type="ECO:0000256" key="7">
    <source>
        <dbReference type="ARBA" id="ARBA00023303"/>
    </source>
</evidence>
<dbReference type="InterPro" id="IPR027359">
    <property type="entry name" value="Volt_channel_dom_sf"/>
</dbReference>
<evidence type="ECO:0000256" key="4">
    <source>
        <dbReference type="ARBA" id="ARBA00022989"/>
    </source>
</evidence>
<organism evidence="11 12">
    <name type="scientific">Schaalia turicensis</name>
    <dbReference type="NCBI Taxonomy" id="131111"/>
    <lineage>
        <taxon>Bacteria</taxon>
        <taxon>Bacillati</taxon>
        <taxon>Actinomycetota</taxon>
        <taxon>Actinomycetes</taxon>
        <taxon>Actinomycetales</taxon>
        <taxon>Actinomycetaceae</taxon>
        <taxon>Schaalia</taxon>
    </lineage>
</organism>
<accession>A0A2I1I5M0</accession>
<comment type="caution">
    <text evidence="11">The sequence shown here is derived from an EMBL/GenBank/DDBJ whole genome shotgun (WGS) entry which is preliminary data.</text>
</comment>
<dbReference type="EMBL" id="PKKJ01000003">
    <property type="protein sequence ID" value="PKY66442.1"/>
    <property type="molecule type" value="Genomic_DNA"/>
</dbReference>
<dbReference type="GO" id="GO:0008076">
    <property type="term" value="C:voltage-gated potassium channel complex"/>
    <property type="evidence" value="ECO:0007669"/>
    <property type="project" value="InterPro"/>
</dbReference>
<dbReference type="GO" id="GO:0005249">
    <property type="term" value="F:voltage-gated potassium channel activity"/>
    <property type="evidence" value="ECO:0007669"/>
    <property type="project" value="InterPro"/>
</dbReference>
<keyword evidence="6 9" id="KW-0472">Membrane</keyword>
<keyword evidence="4 9" id="KW-1133">Transmembrane helix</keyword>
<evidence type="ECO:0000256" key="1">
    <source>
        <dbReference type="ARBA" id="ARBA00004141"/>
    </source>
</evidence>
<dbReference type="Proteomes" id="UP000234545">
    <property type="component" value="Unassembled WGS sequence"/>
</dbReference>
<evidence type="ECO:0000259" key="10">
    <source>
        <dbReference type="Pfam" id="PF07885"/>
    </source>
</evidence>
<dbReference type="AlphaFoldDB" id="A0A2I1I5M0"/>
<dbReference type="Pfam" id="PF07885">
    <property type="entry name" value="Ion_trans_2"/>
    <property type="match status" value="1"/>
</dbReference>
<evidence type="ECO:0000256" key="3">
    <source>
        <dbReference type="ARBA" id="ARBA00022692"/>
    </source>
</evidence>
<keyword evidence="5" id="KW-0406">Ion transport</keyword>
<dbReference type="GO" id="GO:0001508">
    <property type="term" value="P:action potential"/>
    <property type="evidence" value="ECO:0007669"/>
    <property type="project" value="TreeGrafter"/>
</dbReference>
<feature type="transmembrane region" description="Helical" evidence="9">
    <location>
        <begin position="44"/>
        <end position="63"/>
    </location>
</feature>
<dbReference type="RefSeq" id="WP_101627957.1">
    <property type="nucleotide sequence ID" value="NZ_PKKJ01000003.1"/>
</dbReference>
<name>A0A2I1I5M0_9ACTO</name>
<comment type="subcellular location">
    <subcellularLocation>
        <location evidence="1">Membrane</location>
        <topology evidence="1">Multi-pass membrane protein</topology>
    </subcellularLocation>
</comment>
<feature type="transmembrane region" description="Helical" evidence="9">
    <location>
        <begin position="113"/>
        <end position="133"/>
    </location>
</feature>
<gene>
    <name evidence="11" type="ORF">CYJ25_04245</name>
</gene>
<dbReference type="OrthoDB" id="9799090at2"/>
<proteinExistence type="predicted"/>
<sequence length="268" mass="28989">MSRFDHWEHHTEWPLATAAVVFLVAYASEVIGDLEGIDLVVCEWTMNAVWAIFTIDYAVRLVLAPDRRSWFWRHLLDLAAVVLPVLRPLRLLRLVALFGVLQQSAGSALHGRITAYTVAPVSLLVFVGALAILDAERSVDGASIHSFENALWWTIVTITTAAYGDLSPVTPMDRFVAVLLMIGGVALIGVVTATLASWVVGLVAEQEAATRAQVAELQAQIAGIEEMRLQALTARSQGQVQSGHELLATTGTLTPETAPERSPETSTG</sequence>
<dbReference type="PANTHER" id="PTHR11537:SF254">
    <property type="entry name" value="POTASSIUM VOLTAGE-GATED CHANNEL PROTEIN SHAB"/>
    <property type="match status" value="1"/>
</dbReference>
<dbReference type="PANTHER" id="PTHR11537">
    <property type="entry name" value="VOLTAGE-GATED POTASSIUM CHANNEL"/>
    <property type="match status" value="1"/>
</dbReference>
<keyword evidence="2" id="KW-0813">Transport</keyword>
<feature type="region of interest" description="Disordered" evidence="8">
    <location>
        <begin position="248"/>
        <end position="268"/>
    </location>
</feature>
<dbReference type="Gene3D" id="1.10.287.70">
    <property type="match status" value="1"/>
</dbReference>
<feature type="compositionally biased region" description="Basic and acidic residues" evidence="8">
    <location>
        <begin position="258"/>
        <end position="268"/>
    </location>
</feature>
<feature type="transmembrane region" description="Helical" evidence="9">
    <location>
        <begin position="175"/>
        <end position="203"/>
    </location>
</feature>
<evidence type="ECO:0000256" key="9">
    <source>
        <dbReference type="SAM" id="Phobius"/>
    </source>
</evidence>
<evidence type="ECO:0000256" key="8">
    <source>
        <dbReference type="SAM" id="MobiDB-lite"/>
    </source>
</evidence>